<reference evidence="3" key="1">
    <citation type="submission" date="2022-05" db="EMBL/GenBank/DDBJ databases">
        <title>An RpoN-dependent PEP-CTERM gene is involved in floc formation of an Aquincola tertiaricarbonis strain.</title>
        <authorList>
            <person name="Qiu D."/>
            <person name="Xia M."/>
        </authorList>
    </citation>
    <scope>NUCLEOTIDE SEQUENCE</scope>
    <source>
        <strain evidence="3">RN12</strain>
    </source>
</reference>
<gene>
    <name evidence="3" type="ORF">MW290_12850</name>
</gene>
<evidence type="ECO:0000259" key="2">
    <source>
        <dbReference type="Pfam" id="PF07589"/>
    </source>
</evidence>
<dbReference type="InterPro" id="IPR049804">
    <property type="entry name" value="Choice_anch_L"/>
</dbReference>
<dbReference type="NCBIfam" id="TIGR02595">
    <property type="entry name" value="PEP_CTERM"/>
    <property type="match status" value="1"/>
</dbReference>
<accession>A0ABY4S0E0</accession>
<dbReference type="NCBIfam" id="NF035944">
    <property type="entry name" value="PEPxxWA-CTERM"/>
    <property type="match status" value="1"/>
</dbReference>
<evidence type="ECO:0000313" key="3">
    <source>
        <dbReference type="EMBL" id="URI06781.1"/>
    </source>
</evidence>
<feature type="domain" description="Ice-binding protein C-terminal" evidence="2">
    <location>
        <begin position="289"/>
        <end position="313"/>
    </location>
</feature>
<evidence type="ECO:0000313" key="4">
    <source>
        <dbReference type="Proteomes" id="UP001056201"/>
    </source>
</evidence>
<feature type="signal peptide" evidence="1">
    <location>
        <begin position="1"/>
        <end position="26"/>
    </location>
</feature>
<dbReference type="RefSeq" id="WP_250195044.1">
    <property type="nucleotide sequence ID" value="NZ_CP097635.1"/>
</dbReference>
<sequence length="315" mass="31060">MSRAFCAQLAALALLVAAGAQGGAQAAATVTPLSDGGSDAASSLVNTLLAAQPGLSVVAGSASYSGQASASGLFSNGGLGANGLGIDSGVVLTTGDARFIGSSAAFEGDAANQTGTYTAGVGNALTPNTSGGQALLSSLTTEPTFNASVLSFSFVPQYARLSLRFVFASEDYNDLVNSGFPTDVFGVFVNGVNQALLPGTQLGISASTVNCGGPTSDPAGGLGGSCSLYRDNAPFYDAIDTELDGLTVVMNLQMTVNPGQVNTLSIGIADTLDTMGDSAVLLAAGSVAAVPEPGTWALMLGGVAALGVAARRRRA</sequence>
<keyword evidence="1" id="KW-0732">Signal</keyword>
<dbReference type="EMBL" id="CP097635">
    <property type="protein sequence ID" value="URI06781.1"/>
    <property type="molecule type" value="Genomic_DNA"/>
</dbReference>
<dbReference type="NCBIfam" id="NF038133">
    <property type="entry name" value="choice_anch_L"/>
    <property type="match status" value="1"/>
</dbReference>
<organism evidence="3 4">
    <name type="scientific">Aquincola tertiaricarbonis</name>
    <dbReference type="NCBI Taxonomy" id="391953"/>
    <lineage>
        <taxon>Bacteria</taxon>
        <taxon>Pseudomonadati</taxon>
        <taxon>Pseudomonadota</taxon>
        <taxon>Betaproteobacteria</taxon>
        <taxon>Burkholderiales</taxon>
        <taxon>Sphaerotilaceae</taxon>
        <taxon>Aquincola</taxon>
    </lineage>
</organism>
<dbReference type="Pfam" id="PF07589">
    <property type="entry name" value="PEP-CTERM"/>
    <property type="match status" value="1"/>
</dbReference>
<dbReference type="InterPro" id="IPR013424">
    <property type="entry name" value="Ice-binding_C"/>
</dbReference>
<protein>
    <submittedName>
        <fullName evidence="3">Choice-of-anchor L domain-containing protein</fullName>
    </submittedName>
</protein>
<feature type="chain" id="PRO_5046132464" evidence="1">
    <location>
        <begin position="27"/>
        <end position="315"/>
    </location>
</feature>
<keyword evidence="4" id="KW-1185">Reference proteome</keyword>
<proteinExistence type="predicted"/>
<dbReference type="Proteomes" id="UP001056201">
    <property type="component" value="Chromosome 1"/>
</dbReference>
<name>A0ABY4S0E0_AQUTE</name>
<evidence type="ECO:0000256" key="1">
    <source>
        <dbReference type="SAM" id="SignalP"/>
    </source>
</evidence>